<comment type="caution">
    <text evidence="1">The sequence shown here is derived from an EMBL/GenBank/DDBJ whole genome shotgun (WGS) entry which is preliminary data.</text>
</comment>
<dbReference type="RefSeq" id="WP_105868506.1">
    <property type="nucleotide sequence ID" value="NZ_PVLV01000121.1"/>
</dbReference>
<protein>
    <submittedName>
        <fullName evidence="1">Uncharacterized protein</fullName>
    </submittedName>
</protein>
<gene>
    <name evidence="1" type="ORF">C6N75_09920</name>
</gene>
<organism evidence="1 2">
    <name type="scientific">Streptomyces solincola</name>
    <dbReference type="NCBI Taxonomy" id="2100817"/>
    <lineage>
        <taxon>Bacteria</taxon>
        <taxon>Bacillati</taxon>
        <taxon>Actinomycetota</taxon>
        <taxon>Actinomycetes</taxon>
        <taxon>Kitasatosporales</taxon>
        <taxon>Streptomycetaceae</taxon>
        <taxon>Streptomyces</taxon>
    </lineage>
</organism>
<reference evidence="1 2" key="1">
    <citation type="submission" date="2018-03" db="EMBL/GenBank/DDBJ databases">
        <title>Novel Streptomyces sp. from soil.</title>
        <authorList>
            <person name="Tan G.Y.A."/>
            <person name="Lee Z.Y."/>
        </authorList>
    </citation>
    <scope>NUCLEOTIDE SEQUENCE [LARGE SCALE GENOMIC DNA]</scope>
    <source>
        <strain evidence="1 2">ST5x</strain>
    </source>
</reference>
<dbReference type="AlphaFoldDB" id="A0A2S9PY98"/>
<dbReference type="EMBL" id="PVLV01000121">
    <property type="protein sequence ID" value="PRH79390.1"/>
    <property type="molecule type" value="Genomic_DNA"/>
</dbReference>
<accession>A0A2S9PY98</accession>
<dbReference type="Proteomes" id="UP000239322">
    <property type="component" value="Unassembled WGS sequence"/>
</dbReference>
<sequence length="351" mass="35032">MAITQVGSATTATSAGATSISVAKPTGVASGDVLIAHFSHNDQTATLTGWTLVNSTKSPGVAFRDGLFYKVAGGSEPASYTFSVPANTGPLVGSITAWRGVDTSAPINDEAVTGVDDPTEPPTTPSATTSFAVTRVFYFRAARRPSSTSNADIPTFSESVTGVSEELDVGVFSGGTTCYAHALYSKDADETASGTKAGIAISNSQTNNVQGNVLRTFALKADVPESSGSVAGTLPAVTAAITATASHDGPLSGALPAPTAAFAGEHFAPADGPVAATLPALSGAFAGGVEGLATMAGTLPAVTASLAAEIVFGPLAGTLPAVTAALVVETRPFGPNVLAVEPEDRRVVMTE</sequence>
<evidence type="ECO:0000313" key="2">
    <source>
        <dbReference type="Proteomes" id="UP000239322"/>
    </source>
</evidence>
<name>A0A2S9PY98_9ACTN</name>
<proteinExistence type="predicted"/>
<dbReference type="OrthoDB" id="3445328at2"/>
<evidence type="ECO:0000313" key="1">
    <source>
        <dbReference type="EMBL" id="PRH79390.1"/>
    </source>
</evidence>
<keyword evidence="2" id="KW-1185">Reference proteome</keyword>